<protein>
    <submittedName>
        <fullName evidence="2">DNA/RNA polymerases superfamily protein</fullName>
    </submittedName>
</protein>
<accession>A0A5B6VJZ6</accession>
<dbReference type="PANTHER" id="PTHR46148:SF44">
    <property type="entry name" value="GAG-POL POLYPROTEIN"/>
    <property type="match status" value="1"/>
</dbReference>
<evidence type="ECO:0000259" key="1">
    <source>
        <dbReference type="Pfam" id="PF24626"/>
    </source>
</evidence>
<gene>
    <name evidence="2" type="ORF">EPI10_015406</name>
</gene>
<dbReference type="OrthoDB" id="996762at2759"/>
<name>A0A5B6VJZ6_9ROSI</name>
<dbReference type="Proteomes" id="UP000325315">
    <property type="component" value="Unassembled WGS sequence"/>
</dbReference>
<feature type="domain" description="Tf2-1-like SH3-like" evidence="1">
    <location>
        <begin position="81"/>
        <end position="115"/>
    </location>
</feature>
<proteinExistence type="predicted"/>
<dbReference type="AlphaFoldDB" id="A0A5B6VJZ6"/>
<organism evidence="2 3">
    <name type="scientific">Gossypium australe</name>
    <dbReference type="NCBI Taxonomy" id="47621"/>
    <lineage>
        <taxon>Eukaryota</taxon>
        <taxon>Viridiplantae</taxon>
        <taxon>Streptophyta</taxon>
        <taxon>Embryophyta</taxon>
        <taxon>Tracheophyta</taxon>
        <taxon>Spermatophyta</taxon>
        <taxon>Magnoliopsida</taxon>
        <taxon>eudicotyledons</taxon>
        <taxon>Gunneridae</taxon>
        <taxon>Pentapetalae</taxon>
        <taxon>rosids</taxon>
        <taxon>malvids</taxon>
        <taxon>Malvales</taxon>
        <taxon>Malvaceae</taxon>
        <taxon>Malvoideae</taxon>
        <taxon>Gossypium</taxon>
    </lineage>
</organism>
<comment type="caution">
    <text evidence="2">The sequence shown here is derived from an EMBL/GenBank/DDBJ whole genome shotgun (WGS) entry which is preliminary data.</text>
</comment>
<sequence length="191" mass="23219">MTLYDALYGCKCRTPLCWTKLGERKVLSLELVQEFERRIKFIQERLKATFDRQKSYANLKRKDMEYSVDDQVFLKVFPWRKVLRSSRKVAYQLNLLPDLDQIHDVFHISMLRCYRSDPSHIVPIKEIKVRPDLSFEEEHVKILERDVKVLRRKRIPLVNILWLNHRVEEATWEAKDKFRQQYPHLFKPSKF</sequence>
<dbReference type="PANTHER" id="PTHR46148">
    <property type="entry name" value="CHROMO DOMAIN-CONTAINING PROTEIN"/>
    <property type="match status" value="1"/>
</dbReference>
<dbReference type="Pfam" id="PF24626">
    <property type="entry name" value="SH3_Tf2-1"/>
    <property type="match status" value="1"/>
</dbReference>
<dbReference type="InterPro" id="IPR056924">
    <property type="entry name" value="SH3_Tf2-1"/>
</dbReference>
<keyword evidence="3" id="KW-1185">Reference proteome</keyword>
<evidence type="ECO:0000313" key="2">
    <source>
        <dbReference type="EMBL" id="KAA3469639.1"/>
    </source>
</evidence>
<evidence type="ECO:0000313" key="3">
    <source>
        <dbReference type="Proteomes" id="UP000325315"/>
    </source>
</evidence>
<reference evidence="3" key="1">
    <citation type="journal article" date="2019" name="Plant Biotechnol. J.">
        <title>Genome sequencing of the Australian wild diploid species Gossypium australe highlights disease resistance and delayed gland morphogenesis.</title>
        <authorList>
            <person name="Cai Y."/>
            <person name="Cai X."/>
            <person name="Wang Q."/>
            <person name="Wang P."/>
            <person name="Zhang Y."/>
            <person name="Cai C."/>
            <person name="Xu Y."/>
            <person name="Wang K."/>
            <person name="Zhou Z."/>
            <person name="Wang C."/>
            <person name="Geng S."/>
            <person name="Li B."/>
            <person name="Dong Q."/>
            <person name="Hou Y."/>
            <person name="Wang H."/>
            <person name="Ai P."/>
            <person name="Liu Z."/>
            <person name="Yi F."/>
            <person name="Sun M."/>
            <person name="An G."/>
            <person name="Cheng J."/>
            <person name="Zhang Y."/>
            <person name="Shi Q."/>
            <person name="Xie Y."/>
            <person name="Shi X."/>
            <person name="Chang Y."/>
            <person name="Huang F."/>
            <person name="Chen Y."/>
            <person name="Hong S."/>
            <person name="Mi L."/>
            <person name="Sun Q."/>
            <person name="Zhang L."/>
            <person name="Zhou B."/>
            <person name="Peng R."/>
            <person name="Zhang X."/>
            <person name="Liu F."/>
        </authorList>
    </citation>
    <scope>NUCLEOTIDE SEQUENCE [LARGE SCALE GENOMIC DNA]</scope>
    <source>
        <strain evidence="3">cv. PA1801</strain>
    </source>
</reference>
<dbReference type="EMBL" id="SMMG02000006">
    <property type="protein sequence ID" value="KAA3469639.1"/>
    <property type="molecule type" value="Genomic_DNA"/>
</dbReference>